<dbReference type="PANTHER" id="PTHR32114">
    <property type="entry name" value="ABC TRANSPORTER ABCH.3"/>
    <property type="match status" value="1"/>
</dbReference>
<feature type="coiled-coil region" evidence="1">
    <location>
        <begin position="311"/>
        <end position="338"/>
    </location>
</feature>
<dbReference type="Gene3D" id="3.40.50.300">
    <property type="entry name" value="P-loop containing nucleotide triphosphate hydrolases"/>
    <property type="match status" value="2"/>
</dbReference>
<evidence type="ECO:0000313" key="4">
    <source>
        <dbReference type="Proteomes" id="UP000528734"/>
    </source>
</evidence>
<proteinExistence type="predicted"/>
<name>A0A7Y4GZW4_9BRAD</name>
<dbReference type="GO" id="GO:0006302">
    <property type="term" value="P:double-strand break repair"/>
    <property type="evidence" value="ECO:0007669"/>
    <property type="project" value="InterPro"/>
</dbReference>
<dbReference type="CDD" id="cd00267">
    <property type="entry name" value="ABC_ATPase"/>
    <property type="match status" value="1"/>
</dbReference>
<dbReference type="SUPFAM" id="SSF52540">
    <property type="entry name" value="P-loop containing nucleoside triphosphate hydrolases"/>
    <property type="match status" value="1"/>
</dbReference>
<protein>
    <submittedName>
        <fullName evidence="3">AAA family ATPase</fullName>
    </submittedName>
</protein>
<dbReference type="InterPro" id="IPR027417">
    <property type="entry name" value="P-loop_NTPase"/>
</dbReference>
<reference evidence="3 4" key="1">
    <citation type="submission" date="2020-03" db="EMBL/GenBank/DDBJ databases">
        <title>Bradyrhizobium diversity isolated from nodules of Muelleranthus trifoliolatus.</title>
        <authorList>
            <person name="Klepa M."/>
            <person name="Helene L."/>
            <person name="Hungria M."/>
        </authorList>
    </citation>
    <scope>NUCLEOTIDE SEQUENCE [LARGE SCALE GENOMIC DNA]</scope>
    <source>
        <strain evidence="3 4">WSM 1744</strain>
    </source>
</reference>
<dbReference type="PANTHER" id="PTHR32114:SF2">
    <property type="entry name" value="ABC TRANSPORTER ABCH.3"/>
    <property type="match status" value="1"/>
</dbReference>
<dbReference type="Proteomes" id="UP000528734">
    <property type="component" value="Unassembled WGS sequence"/>
</dbReference>
<organism evidence="3 4">
    <name type="scientific">Bradyrhizobium archetypum</name>
    <dbReference type="NCBI Taxonomy" id="2721160"/>
    <lineage>
        <taxon>Bacteria</taxon>
        <taxon>Pseudomonadati</taxon>
        <taxon>Pseudomonadota</taxon>
        <taxon>Alphaproteobacteria</taxon>
        <taxon>Hyphomicrobiales</taxon>
        <taxon>Nitrobacteraceae</taxon>
        <taxon>Bradyrhizobium</taxon>
    </lineage>
</organism>
<feature type="domain" description="Rad50/SbcC-type AAA" evidence="2">
    <location>
        <begin position="6"/>
        <end position="272"/>
    </location>
</feature>
<sequence length="938" mass="104671">MIKLNSIRIEGFRGIPGRLDVDLSAPLTVVYAPNGVGKTSICDAAEWLLTNSIKRLEDSGADLSDFRCDFAAKDTPTRVSGSMDVYGQAIDVVRSTASCEWRRSGEDFSVVTNSDFFETLAPSAAEPNVHKTHANHSRQIWLRGTRFLSGDSLAALLDSDTEAMGSRERLFADLLGVGHLIETERQLEIYAKNINQYVKQQQALFDNRAAALQQRRTSQSAESREDEKVLLPSAFARVGEASSLLNLSYPGSATSELTVSDARRMIALVRGELARRKENWTEKRSAEVSLAADWPNRFALIDQQSSDQEKSRSIAKALEDIEAEVESVREQSEAAESEGAELGRSLSVDQATYDELRRATDTFAEPLSGYLAISSESSVPYRDALMLRRTAPSSEALRAVLQAGLSARADWPEMAREEEEMFALMKALEEHRRNAPSPAEMQSVEEARVAAASEAAVLRRTHDRLASPLAQLRHLSASIVDMLTHAEHCPVCAHNWGSAEALRRALNQARETESSEIVRLATELESAEATVRQLQERLQTFADNEKRVADLSARIESLGERRRAYFDRIGSLGLKRWPKMEEVLDHFCARVSFLLSIGPIVDLSSKASVGDLDDSLPIELYAVKVLSAVSLRRADAAAQLERSQLKLAELQLDLERHARSKAELESEQTALHRKIENTEFRIQSLRSAWYTLSPDRPWTDDVLAELANQLLADNSKLAEAEELLNQAERLAEAASNLNEITKLETELVPIEAERTRLTSYALAAEAAQQAYRNMRRAHVRRQMEDFVRVISALFTRMQSNEVYDRISEGDASSPLSWRAISEDYATNPDWRFSQGQRQDFALAIFLARARGLGGTFFLDEPLVHLDDLNRVALLDVFRAICLENNRNISMVLTTASRPTLRHFIEKFSLASTGGPDKRPLLRVVQLEGNPRAGVSVRY</sequence>
<dbReference type="Pfam" id="PF13476">
    <property type="entry name" value="AAA_23"/>
    <property type="match status" value="1"/>
</dbReference>
<dbReference type="RefSeq" id="WP_171707667.1">
    <property type="nucleotide sequence ID" value="NZ_JAAVLW010000001.1"/>
</dbReference>
<feature type="coiled-coil region" evidence="1">
    <location>
        <begin position="510"/>
        <end position="544"/>
    </location>
</feature>
<comment type="caution">
    <text evidence="3">The sequence shown here is derived from an EMBL/GenBank/DDBJ whole genome shotgun (WGS) entry which is preliminary data.</text>
</comment>
<feature type="coiled-coil region" evidence="1">
    <location>
        <begin position="633"/>
        <end position="667"/>
    </location>
</feature>
<feature type="coiled-coil region" evidence="1">
    <location>
        <begin position="703"/>
        <end position="744"/>
    </location>
</feature>
<keyword evidence="1" id="KW-0175">Coiled coil</keyword>
<dbReference type="EMBL" id="JAAVLW010000001">
    <property type="protein sequence ID" value="NOJ44722.1"/>
    <property type="molecule type" value="Genomic_DNA"/>
</dbReference>
<evidence type="ECO:0000313" key="3">
    <source>
        <dbReference type="EMBL" id="NOJ44722.1"/>
    </source>
</evidence>
<dbReference type="AlphaFoldDB" id="A0A7Y4GZW4"/>
<keyword evidence="4" id="KW-1185">Reference proteome</keyword>
<accession>A0A7Y4GZW4</accession>
<evidence type="ECO:0000256" key="1">
    <source>
        <dbReference type="SAM" id="Coils"/>
    </source>
</evidence>
<dbReference type="GO" id="GO:0016887">
    <property type="term" value="F:ATP hydrolysis activity"/>
    <property type="evidence" value="ECO:0007669"/>
    <property type="project" value="InterPro"/>
</dbReference>
<evidence type="ECO:0000259" key="2">
    <source>
        <dbReference type="Pfam" id="PF13476"/>
    </source>
</evidence>
<dbReference type="InterPro" id="IPR038729">
    <property type="entry name" value="Rad50/SbcC_AAA"/>
</dbReference>
<gene>
    <name evidence="3" type="ORF">HCN50_00325</name>
</gene>